<dbReference type="AlphaFoldDB" id="A0A917FNG9"/>
<gene>
    <name evidence="1" type="ORF">GCM10011365_12710</name>
</gene>
<dbReference type="Pfam" id="PF14334">
    <property type="entry name" value="DUF4390"/>
    <property type="match status" value="1"/>
</dbReference>
<dbReference type="Proteomes" id="UP000605253">
    <property type="component" value="Unassembled WGS sequence"/>
</dbReference>
<evidence type="ECO:0000313" key="1">
    <source>
        <dbReference type="EMBL" id="GGF92921.1"/>
    </source>
</evidence>
<reference evidence="1" key="2">
    <citation type="submission" date="2020-09" db="EMBL/GenBank/DDBJ databases">
        <authorList>
            <person name="Sun Q."/>
            <person name="Zhou Y."/>
        </authorList>
    </citation>
    <scope>NUCLEOTIDE SEQUENCE</scope>
    <source>
        <strain evidence="1">CGMCC 1.12181</strain>
    </source>
</reference>
<dbReference type="EMBL" id="BMEO01000004">
    <property type="protein sequence ID" value="GGF92921.1"/>
    <property type="molecule type" value="Genomic_DNA"/>
</dbReference>
<comment type="caution">
    <text evidence="1">The sequence shown here is derived from an EMBL/GenBank/DDBJ whole genome shotgun (WGS) entry which is preliminary data.</text>
</comment>
<proteinExistence type="predicted"/>
<organism evidence="1 2">
    <name type="scientific">Marinicella pacifica</name>
    <dbReference type="NCBI Taxonomy" id="1171543"/>
    <lineage>
        <taxon>Bacteria</taxon>
        <taxon>Pseudomonadati</taxon>
        <taxon>Pseudomonadota</taxon>
        <taxon>Gammaproteobacteria</taxon>
        <taxon>Lysobacterales</taxon>
        <taxon>Marinicellaceae</taxon>
        <taxon>Marinicella</taxon>
    </lineage>
</organism>
<keyword evidence="2" id="KW-1185">Reference proteome</keyword>
<evidence type="ECO:0000313" key="2">
    <source>
        <dbReference type="Proteomes" id="UP000605253"/>
    </source>
</evidence>
<dbReference type="InterPro" id="IPR025500">
    <property type="entry name" value="DUF4390"/>
</dbReference>
<sequence>MILVGSLLIGLAQAQSVALKDITIEPQADHWQVTPHYELTLSEAIVDAIQNGIEITFVSEMRLIAEKNWWPDQTLQRTLKHFEVHYFSLSNQYQLKQLDSGEKTFFMTLNGLLEQLTQKTTFNFKHQTGASAVEGRFYLDQRALPSTMQLPILFDPAWSLQSQPVRRRLPVAEKP</sequence>
<protein>
    <submittedName>
        <fullName evidence="1">Uncharacterized protein</fullName>
    </submittedName>
</protein>
<reference evidence="1" key="1">
    <citation type="journal article" date="2014" name="Int. J. Syst. Evol. Microbiol.">
        <title>Complete genome sequence of Corynebacterium casei LMG S-19264T (=DSM 44701T), isolated from a smear-ripened cheese.</title>
        <authorList>
            <consortium name="US DOE Joint Genome Institute (JGI-PGF)"/>
            <person name="Walter F."/>
            <person name="Albersmeier A."/>
            <person name="Kalinowski J."/>
            <person name="Ruckert C."/>
        </authorList>
    </citation>
    <scope>NUCLEOTIDE SEQUENCE</scope>
    <source>
        <strain evidence="1">CGMCC 1.12181</strain>
    </source>
</reference>
<name>A0A917FNG9_9GAMM</name>
<accession>A0A917FNG9</accession>